<dbReference type="EMBL" id="SMCX01000007">
    <property type="protein sequence ID" value="TCW24347.1"/>
    <property type="molecule type" value="Genomic_DNA"/>
</dbReference>
<dbReference type="Gene3D" id="3.40.1350.10">
    <property type="match status" value="1"/>
</dbReference>
<proteinExistence type="predicted"/>
<feature type="domain" description="Restriction endonuclease type IV Mrr" evidence="1">
    <location>
        <begin position="28"/>
        <end position="68"/>
    </location>
</feature>
<comment type="caution">
    <text evidence="2">The sequence shown here is derived from an EMBL/GenBank/DDBJ whole genome shotgun (WGS) entry which is preliminary data.</text>
</comment>
<dbReference type="InterPro" id="IPR007560">
    <property type="entry name" value="Restrct_endonuc_IV_Mrr"/>
</dbReference>
<evidence type="ECO:0000313" key="2">
    <source>
        <dbReference type="EMBL" id="TCW24347.1"/>
    </source>
</evidence>
<evidence type="ECO:0000259" key="1">
    <source>
        <dbReference type="Pfam" id="PF04471"/>
    </source>
</evidence>
<dbReference type="Proteomes" id="UP000295805">
    <property type="component" value="Unassembled WGS sequence"/>
</dbReference>
<dbReference type="GO" id="GO:0003677">
    <property type="term" value="F:DNA binding"/>
    <property type="evidence" value="ECO:0007669"/>
    <property type="project" value="InterPro"/>
</dbReference>
<dbReference type="GO" id="GO:0015666">
    <property type="term" value="F:restriction endodeoxyribonuclease activity"/>
    <property type="evidence" value="ECO:0007669"/>
    <property type="project" value="TreeGrafter"/>
</dbReference>
<dbReference type="InterPro" id="IPR011856">
    <property type="entry name" value="tRNA_endonuc-like_dom_sf"/>
</dbReference>
<gene>
    <name evidence="2" type="ORF">EDD19_10744</name>
</gene>
<keyword evidence="2" id="KW-0378">Hydrolase</keyword>
<dbReference type="RefSeq" id="WP_407935068.1">
    <property type="nucleotide sequence ID" value="NZ_CP143053.1"/>
</dbReference>
<reference evidence="2 3" key="1">
    <citation type="submission" date="2019-03" db="EMBL/GenBank/DDBJ databases">
        <title>Root nodule microbial communities of legume samples collected from USA, Mexico and Botswana.</title>
        <authorList>
            <person name="Hirsch A."/>
        </authorList>
    </citation>
    <scope>NUCLEOTIDE SEQUENCE [LARGE SCALE GENOMIC DNA]</scope>
    <source>
        <strain evidence="2 3">55</strain>
    </source>
</reference>
<accession>A0A4R3ZUZ9</accession>
<keyword evidence="2" id="KW-0540">Nuclease</keyword>
<name>A0A4R3ZUZ9_9ACTN</name>
<dbReference type="PANTHER" id="PTHR30015">
    <property type="entry name" value="MRR RESTRICTION SYSTEM PROTEIN"/>
    <property type="match status" value="1"/>
</dbReference>
<dbReference type="GO" id="GO:0009307">
    <property type="term" value="P:DNA restriction-modification system"/>
    <property type="evidence" value="ECO:0007669"/>
    <property type="project" value="InterPro"/>
</dbReference>
<dbReference type="GeneID" id="89528977"/>
<protein>
    <submittedName>
        <fullName evidence="2">Restriction endonuclease</fullName>
    </submittedName>
</protein>
<organism evidence="2 3">
    <name type="scientific">Dietzia cinnamea</name>
    <dbReference type="NCBI Taxonomy" id="321318"/>
    <lineage>
        <taxon>Bacteria</taxon>
        <taxon>Bacillati</taxon>
        <taxon>Actinomycetota</taxon>
        <taxon>Actinomycetes</taxon>
        <taxon>Mycobacteriales</taxon>
        <taxon>Dietziaceae</taxon>
        <taxon>Dietzia</taxon>
    </lineage>
</organism>
<evidence type="ECO:0000313" key="3">
    <source>
        <dbReference type="Proteomes" id="UP000295805"/>
    </source>
</evidence>
<keyword evidence="2" id="KW-0255">Endonuclease</keyword>
<dbReference type="Pfam" id="PF04471">
    <property type="entry name" value="Mrr_cat"/>
    <property type="match status" value="1"/>
</dbReference>
<dbReference type="InterPro" id="IPR052906">
    <property type="entry name" value="Type_IV_Methyl-Rstrct_Enzyme"/>
</dbReference>
<sequence length="94" mass="10194">MHPAHGEQVELAAAHRGGVATTLREAREGRRAAVFITTSTFSAGAIAEAERINARIELIDGPRLAELLVAYGVGVQAEQTITLYRLDEDFFESL</sequence>
<dbReference type="PANTHER" id="PTHR30015:SF7">
    <property type="entry name" value="TYPE IV METHYL-DIRECTED RESTRICTION ENZYME ECOKMRR"/>
    <property type="match status" value="1"/>
</dbReference>
<dbReference type="AlphaFoldDB" id="A0A4R3ZUZ9"/>